<evidence type="ECO:0000256" key="16">
    <source>
        <dbReference type="ARBA" id="ARBA00031227"/>
    </source>
</evidence>
<evidence type="ECO:0000256" key="2">
    <source>
        <dbReference type="ARBA" id="ARBA00005402"/>
    </source>
</evidence>
<feature type="transmembrane region" description="Helical" evidence="20">
    <location>
        <begin position="140"/>
        <end position="158"/>
    </location>
</feature>
<evidence type="ECO:0000256" key="15">
    <source>
        <dbReference type="ARBA" id="ARBA00030165"/>
    </source>
</evidence>
<evidence type="ECO:0000256" key="13">
    <source>
        <dbReference type="ARBA" id="ARBA00023166"/>
    </source>
</evidence>
<dbReference type="Pfam" id="PF01222">
    <property type="entry name" value="ERG4_ERG24"/>
    <property type="match status" value="1"/>
</dbReference>
<evidence type="ECO:0000256" key="8">
    <source>
        <dbReference type="ARBA" id="ARBA00022989"/>
    </source>
</evidence>
<dbReference type="AlphaFoldDB" id="G0V326"/>
<dbReference type="InterPro" id="IPR018083">
    <property type="entry name" value="Sterol_reductase_CS"/>
</dbReference>
<protein>
    <recommendedName>
        <fullName evidence="18">Delta(14)-sterol reductase</fullName>
        <ecNumber evidence="3">1.3.1.70</ecNumber>
    </recommendedName>
    <alternativeName>
        <fullName evidence="15">C-14 sterol reductase</fullName>
    </alternativeName>
    <alternativeName>
        <fullName evidence="16">Sterol C14-reductase</fullName>
    </alternativeName>
</protein>
<keyword evidence="7" id="KW-0752">Steroid biosynthesis</keyword>
<keyword evidence="4" id="KW-0444">Lipid biosynthesis</keyword>
<evidence type="ECO:0000256" key="9">
    <source>
        <dbReference type="ARBA" id="ARBA00023002"/>
    </source>
</evidence>
<evidence type="ECO:0000256" key="11">
    <source>
        <dbReference type="ARBA" id="ARBA00023098"/>
    </source>
</evidence>
<dbReference type="FunFam" id="1.20.120.1630:FF:000011">
    <property type="entry name" value="Delta(14)-sterol reductase"/>
    <property type="match status" value="1"/>
</dbReference>
<keyword evidence="8 20" id="KW-1133">Transmembrane helix</keyword>
<evidence type="ECO:0000256" key="5">
    <source>
        <dbReference type="ARBA" id="ARBA00022692"/>
    </source>
</evidence>
<organism evidence="21">
    <name type="scientific">Trypanosoma congolense (strain IL3000)</name>
    <dbReference type="NCBI Taxonomy" id="1068625"/>
    <lineage>
        <taxon>Eukaryota</taxon>
        <taxon>Discoba</taxon>
        <taxon>Euglenozoa</taxon>
        <taxon>Kinetoplastea</taxon>
        <taxon>Metakinetoplastina</taxon>
        <taxon>Trypanosomatida</taxon>
        <taxon>Trypanosomatidae</taxon>
        <taxon>Trypanosoma</taxon>
        <taxon>Nannomonas</taxon>
    </lineage>
</organism>
<dbReference type="PROSITE" id="PS01017">
    <property type="entry name" value="STEROL_REDUCT_1"/>
    <property type="match status" value="1"/>
</dbReference>
<keyword evidence="14" id="KW-0753">Steroid metabolism</keyword>
<comment type="pathway">
    <text evidence="17">Steroid biosynthesis.</text>
</comment>
<keyword evidence="13" id="KW-1207">Sterol metabolism</keyword>
<gene>
    <name evidence="21" type="ORF">TCIL3000_11_15590</name>
</gene>
<dbReference type="EC" id="1.3.1.70" evidence="3"/>
<keyword evidence="10" id="KW-0756">Sterol biosynthesis</keyword>
<evidence type="ECO:0000256" key="14">
    <source>
        <dbReference type="ARBA" id="ARBA00023221"/>
    </source>
</evidence>
<evidence type="ECO:0000256" key="10">
    <source>
        <dbReference type="ARBA" id="ARBA00023011"/>
    </source>
</evidence>
<keyword evidence="11" id="KW-0443">Lipid metabolism</keyword>
<reference evidence="21" key="1">
    <citation type="journal article" date="2012" name="Proc. Natl. Acad. Sci. U.S.A.">
        <title>Antigenic diversity is generated by distinct evolutionary mechanisms in African trypanosome species.</title>
        <authorList>
            <person name="Jackson A.P."/>
            <person name="Berry A."/>
            <person name="Aslett M."/>
            <person name="Allison H.C."/>
            <person name="Burton P."/>
            <person name="Vavrova-Anderson J."/>
            <person name="Brown R."/>
            <person name="Browne H."/>
            <person name="Corton N."/>
            <person name="Hauser H."/>
            <person name="Gamble J."/>
            <person name="Gilderthorp R."/>
            <person name="Marcello L."/>
            <person name="McQuillan J."/>
            <person name="Otto T.D."/>
            <person name="Quail M.A."/>
            <person name="Sanders M.J."/>
            <person name="van Tonder A."/>
            <person name="Ginger M.L."/>
            <person name="Field M.C."/>
            <person name="Barry J.D."/>
            <person name="Hertz-Fowler C."/>
            <person name="Berriman M."/>
        </authorList>
    </citation>
    <scope>NUCLEOTIDE SEQUENCE</scope>
    <source>
        <strain evidence="21">IL3000</strain>
    </source>
</reference>
<feature type="transmembrane region" description="Helical" evidence="20">
    <location>
        <begin position="47"/>
        <end position="70"/>
    </location>
</feature>
<dbReference type="Gene3D" id="1.20.120.1630">
    <property type="match status" value="1"/>
</dbReference>
<comment type="similarity">
    <text evidence="2">Belongs to the ERG4/ERG24 family.</text>
</comment>
<dbReference type="PANTHER" id="PTHR21257:SF52">
    <property type="entry name" value="DELTA(14)-STEROL REDUCTASE TM7SF2"/>
    <property type="match status" value="1"/>
</dbReference>
<dbReference type="GO" id="GO:0016126">
    <property type="term" value="P:sterol biosynthetic process"/>
    <property type="evidence" value="ECO:0007669"/>
    <property type="project" value="UniProtKB-KW"/>
</dbReference>
<feature type="transmembrane region" description="Helical" evidence="20">
    <location>
        <begin position="295"/>
        <end position="313"/>
    </location>
</feature>
<dbReference type="GO" id="GO:0050613">
    <property type="term" value="F:Delta14-sterol reductase activity"/>
    <property type="evidence" value="ECO:0007669"/>
    <property type="project" value="UniProtKB-EC"/>
</dbReference>
<feature type="transmembrane region" description="Helical" evidence="20">
    <location>
        <begin position="102"/>
        <end position="119"/>
    </location>
</feature>
<feature type="region of interest" description="Disordered" evidence="19">
    <location>
        <begin position="1"/>
        <end position="39"/>
    </location>
</feature>
<evidence type="ECO:0000256" key="6">
    <source>
        <dbReference type="ARBA" id="ARBA00022857"/>
    </source>
</evidence>
<evidence type="ECO:0000256" key="4">
    <source>
        <dbReference type="ARBA" id="ARBA00022516"/>
    </source>
</evidence>
<evidence type="ECO:0000256" key="20">
    <source>
        <dbReference type="SAM" id="Phobius"/>
    </source>
</evidence>
<dbReference type="EMBL" id="HE575324">
    <property type="protein sequence ID" value="CCC96049.1"/>
    <property type="molecule type" value="Genomic_DNA"/>
</dbReference>
<feature type="compositionally biased region" description="Low complexity" evidence="19">
    <location>
        <begin position="11"/>
        <end position="20"/>
    </location>
</feature>
<proteinExistence type="inferred from homology"/>
<feature type="transmembrane region" description="Helical" evidence="20">
    <location>
        <begin position="364"/>
        <end position="383"/>
    </location>
</feature>
<keyword evidence="6" id="KW-0521">NADP</keyword>
<comment type="subcellular location">
    <subcellularLocation>
        <location evidence="1">Membrane</location>
        <topology evidence="1">Multi-pass membrane protein</topology>
    </subcellularLocation>
</comment>
<feature type="transmembrane region" description="Helical" evidence="20">
    <location>
        <begin position="403"/>
        <end position="424"/>
    </location>
</feature>
<evidence type="ECO:0000256" key="17">
    <source>
        <dbReference type="ARBA" id="ARBA00060577"/>
    </source>
</evidence>
<feature type="transmembrane region" description="Helical" evidence="20">
    <location>
        <begin position="325"/>
        <end position="344"/>
    </location>
</feature>
<evidence type="ECO:0000256" key="1">
    <source>
        <dbReference type="ARBA" id="ARBA00004141"/>
    </source>
</evidence>
<keyword evidence="9" id="KW-0560">Oxidoreductase</keyword>
<dbReference type="GO" id="GO:0005789">
    <property type="term" value="C:endoplasmic reticulum membrane"/>
    <property type="evidence" value="ECO:0007669"/>
    <property type="project" value="TreeGrafter"/>
</dbReference>
<name>G0V326_TRYCI</name>
<sequence>MPPRDAHRVSRSSATSQSRTQTHEVMKHSPTKKHSASKKNSRYSYEWGGPLGALGMVALLPLTVVSLNMLCSESSCSLNNLKTLHTAMASLLQNGVEQIPEALVVELMWLALHAVFYLLPIGKQVKGVELPNGKCLTYNINALHAFLLTHVGLAVLHFTGQVRLEWIADMFVPLMLAAIIISSAMSVALYVASFRSKCVMLSAGGSTGNPVYDFWVGRELNPRMGLLDWKFMCELRPGLIGWSILNWSFVAKAVESGTVSPNIVGVALLESFYVLDGLYYEEANLSMMDIVHDGFGFMLCFGDLAWVPFTYTLKTRFLAYNPVHVSPVVVGVSCLLTLVGYIIFRGSNNQKSQFRRNPKDEQNAGLRVLKTSSGKSLIISGYWGICRHPNYAGDWLMTLSWSLLTGFTSVVPYFQPLYFAALLIHRQLRDEEQMLGKYGAVDLKKFHNAVPYRLIPYVY</sequence>
<feature type="transmembrane region" description="Helical" evidence="20">
    <location>
        <begin position="170"/>
        <end position="192"/>
    </location>
</feature>
<evidence type="ECO:0000256" key="3">
    <source>
        <dbReference type="ARBA" id="ARBA00012413"/>
    </source>
</evidence>
<evidence type="ECO:0000256" key="7">
    <source>
        <dbReference type="ARBA" id="ARBA00022955"/>
    </source>
</evidence>
<evidence type="ECO:0000256" key="19">
    <source>
        <dbReference type="SAM" id="MobiDB-lite"/>
    </source>
</evidence>
<dbReference type="VEuPathDB" id="TriTrypDB:TcIL3000.11.15590"/>
<keyword evidence="5 20" id="KW-0812">Transmembrane</keyword>
<evidence type="ECO:0000256" key="12">
    <source>
        <dbReference type="ARBA" id="ARBA00023136"/>
    </source>
</evidence>
<accession>G0V326</accession>
<dbReference type="PANTHER" id="PTHR21257">
    <property type="entry name" value="DELTA(14)-STEROL REDUCTASE"/>
    <property type="match status" value="1"/>
</dbReference>
<keyword evidence="12 20" id="KW-0472">Membrane</keyword>
<evidence type="ECO:0000256" key="18">
    <source>
        <dbReference type="ARBA" id="ARBA00069705"/>
    </source>
</evidence>
<evidence type="ECO:0000313" key="21">
    <source>
        <dbReference type="EMBL" id="CCC96049.1"/>
    </source>
</evidence>
<dbReference type="InterPro" id="IPR001171">
    <property type="entry name" value="ERG24_DHCR-like"/>
</dbReference>
<feature type="compositionally biased region" description="Basic residues" evidence="19">
    <location>
        <begin position="29"/>
        <end position="39"/>
    </location>
</feature>